<comment type="caution">
    <text evidence="1">The sequence shown here is derived from an EMBL/GenBank/DDBJ whole genome shotgun (WGS) entry which is preliminary data.</text>
</comment>
<evidence type="ECO:0000313" key="2">
    <source>
        <dbReference type="Proteomes" id="UP000636800"/>
    </source>
</evidence>
<organism evidence="1 2">
    <name type="scientific">Vanilla planifolia</name>
    <name type="common">Vanilla</name>
    <dbReference type="NCBI Taxonomy" id="51239"/>
    <lineage>
        <taxon>Eukaryota</taxon>
        <taxon>Viridiplantae</taxon>
        <taxon>Streptophyta</taxon>
        <taxon>Embryophyta</taxon>
        <taxon>Tracheophyta</taxon>
        <taxon>Spermatophyta</taxon>
        <taxon>Magnoliopsida</taxon>
        <taxon>Liliopsida</taxon>
        <taxon>Asparagales</taxon>
        <taxon>Orchidaceae</taxon>
        <taxon>Vanilloideae</taxon>
        <taxon>Vanilleae</taxon>
        <taxon>Vanilla</taxon>
    </lineage>
</organism>
<dbReference type="EMBL" id="JADCNL010000011">
    <property type="protein sequence ID" value="KAG0461361.1"/>
    <property type="molecule type" value="Genomic_DNA"/>
</dbReference>
<gene>
    <name evidence="1" type="ORF">HPP92_021658</name>
</gene>
<accession>A0A835PVS9</accession>
<reference evidence="1 2" key="1">
    <citation type="journal article" date="2020" name="Nat. Food">
        <title>A phased Vanilla planifolia genome enables genetic improvement of flavour and production.</title>
        <authorList>
            <person name="Hasing T."/>
            <person name="Tang H."/>
            <person name="Brym M."/>
            <person name="Khazi F."/>
            <person name="Huang T."/>
            <person name="Chambers A.H."/>
        </authorList>
    </citation>
    <scope>NUCLEOTIDE SEQUENCE [LARGE SCALE GENOMIC DNA]</scope>
    <source>
        <tissue evidence="1">Leaf</tissue>
    </source>
</reference>
<keyword evidence="2" id="KW-1185">Reference proteome</keyword>
<dbReference type="Proteomes" id="UP000636800">
    <property type="component" value="Chromosome 11"/>
</dbReference>
<proteinExistence type="predicted"/>
<evidence type="ECO:0000313" key="1">
    <source>
        <dbReference type="EMBL" id="KAG0461361.1"/>
    </source>
</evidence>
<dbReference type="AlphaFoldDB" id="A0A835PVS9"/>
<protein>
    <submittedName>
        <fullName evidence="1">Uncharacterized protein</fullName>
    </submittedName>
</protein>
<name>A0A835PVS9_VANPL</name>
<sequence>MLAFLNKFRRSSFSCQENKAKIRYFLFDEGGGAIGVGSVAIPALKPIRRQGKKKTTAELRAQEGR</sequence>